<dbReference type="SUPFAM" id="SSF52540">
    <property type="entry name" value="P-loop containing nucleoside triphosphate hydrolases"/>
    <property type="match status" value="1"/>
</dbReference>
<evidence type="ECO:0000313" key="9">
    <source>
        <dbReference type="Proteomes" id="UP000275461"/>
    </source>
</evidence>
<evidence type="ECO:0000256" key="4">
    <source>
        <dbReference type="ARBA" id="ARBA00022840"/>
    </source>
</evidence>
<dbReference type="InterPro" id="IPR027417">
    <property type="entry name" value="P-loop_NTPase"/>
</dbReference>
<proteinExistence type="predicted"/>
<dbReference type="Gene3D" id="3.40.50.300">
    <property type="entry name" value="P-loop containing nucleotide triphosphate hydrolases"/>
    <property type="match status" value="2"/>
</dbReference>
<dbReference type="InterPro" id="IPR027785">
    <property type="entry name" value="UvrD-like_helicase_C"/>
</dbReference>
<protein>
    <recommendedName>
        <fullName evidence="5">DNA 3'-5' helicase II</fullName>
    </recommendedName>
</protein>
<keyword evidence="9" id="KW-1185">Reference proteome</keyword>
<comment type="caution">
    <text evidence="8">The sequence shown here is derived from an EMBL/GenBank/DDBJ whole genome shotgun (WGS) entry which is preliminary data.</text>
</comment>
<keyword evidence="3 6" id="KW-0347">Helicase</keyword>
<feature type="domain" description="UvrD-like helicase ATP-binding" evidence="7">
    <location>
        <begin position="2"/>
        <end position="236"/>
    </location>
</feature>
<keyword evidence="2 6" id="KW-0378">Hydrolase</keyword>
<dbReference type="GO" id="GO:0043138">
    <property type="term" value="F:3'-5' DNA helicase activity"/>
    <property type="evidence" value="ECO:0007669"/>
    <property type="project" value="TreeGrafter"/>
</dbReference>
<dbReference type="PROSITE" id="PS51198">
    <property type="entry name" value="UVRD_HELICASE_ATP_BIND"/>
    <property type="match status" value="1"/>
</dbReference>
<evidence type="ECO:0000256" key="2">
    <source>
        <dbReference type="ARBA" id="ARBA00022801"/>
    </source>
</evidence>
<sequence>MPIELDEQREAILDAEGHILVLGGPGAGKTTIALLKAKSLFPHLQPGQKLLFLSFSRAAVRQVLKGCQALLTAEERRAIEVKTYHAFCLELLQSHGKLLTGRPITILFPTQERLEKARFEGDWDEERQHLALDQARYCFDLLARGVADLIERSSRLRDLLGSCYPTIIVDEFQDTDDEQWRIVKELASVACVFCLADRDQRIFDYRDDIDPRRIESLQDDVAPRTFDLGRDNHRSPHGGILRYADAVLRNLYPLPDVDDVKLVHCWPNAFSSTVHAAVLWTLSKLRRQGIASPSVAVLARSNRLVEQISGILSEPHQYNGTDLPPIDHSVVWDAELSAAAGAVVASIMEWSDSGAELPVTMTLEAIANYYELKNATSPSQAATANVRKFKTAAEKVREGSTPRNNAGKELLAAAEQGLEFKGDPIADWRAARGLLQKVSHLEELYRQSRLVRLFRATDTIGGGLADLWLTKGNYEGATQLVSRTLEHERLIAADQEPSGCMLMSMHKSKGKEFDGVVIVEGAYAGLFFDPGREQPPFERSRRLLRVAITRARTNVIIVRQTNAHPLTDQ</sequence>
<dbReference type="Pfam" id="PF13538">
    <property type="entry name" value="UvrD_C_2"/>
    <property type="match status" value="1"/>
</dbReference>
<dbReference type="Proteomes" id="UP000275461">
    <property type="component" value="Unassembled WGS sequence"/>
</dbReference>
<dbReference type="InterPro" id="IPR000212">
    <property type="entry name" value="DNA_helicase_UvrD/REP"/>
</dbReference>
<keyword evidence="4 6" id="KW-0067">ATP-binding</keyword>
<dbReference type="OrthoDB" id="9806690at2"/>
<keyword evidence="1 6" id="KW-0547">Nucleotide-binding</keyword>
<dbReference type="AlphaFoldDB" id="A0A498CEB6"/>
<name>A0A498CEB6_9GAMM</name>
<evidence type="ECO:0000313" key="8">
    <source>
        <dbReference type="EMBL" id="RLK50651.1"/>
    </source>
</evidence>
<dbReference type="GO" id="GO:0005524">
    <property type="term" value="F:ATP binding"/>
    <property type="evidence" value="ECO:0007669"/>
    <property type="project" value="UniProtKB-UniRule"/>
</dbReference>
<dbReference type="PANTHER" id="PTHR11070:SF2">
    <property type="entry name" value="ATP-DEPENDENT DNA HELICASE SRS2"/>
    <property type="match status" value="1"/>
</dbReference>
<dbReference type="GO" id="GO:0000725">
    <property type="term" value="P:recombinational repair"/>
    <property type="evidence" value="ECO:0007669"/>
    <property type="project" value="TreeGrafter"/>
</dbReference>
<evidence type="ECO:0000256" key="5">
    <source>
        <dbReference type="ARBA" id="ARBA00034923"/>
    </source>
</evidence>
<evidence type="ECO:0000256" key="1">
    <source>
        <dbReference type="ARBA" id="ARBA00022741"/>
    </source>
</evidence>
<reference evidence="8 9" key="1">
    <citation type="submission" date="2018-10" db="EMBL/GenBank/DDBJ databases">
        <title>Genomic Encyclopedia of Type Strains, Phase IV (KMG-IV): sequencing the most valuable type-strain genomes for metagenomic binning, comparative biology and taxonomic classification.</title>
        <authorList>
            <person name="Goeker M."/>
        </authorList>
    </citation>
    <scope>NUCLEOTIDE SEQUENCE [LARGE SCALE GENOMIC DNA]</scope>
    <source>
        <strain evidence="8 9">DSM 12769</strain>
    </source>
</reference>
<evidence type="ECO:0000256" key="6">
    <source>
        <dbReference type="PROSITE-ProRule" id="PRU00560"/>
    </source>
</evidence>
<dbReference type="Pfam" id="PF00580">
    <property type="entry name" value="UvrD-helicase"/>
    <property type="match status" value="2"/>
</dbReference>
<dbReference type="RefSeq" id="WP_121441119.1">
    <property type="nucleotide sequence ID" value="NZ_RCDA01000001.1"/>
</dbReference>
<dbReference type="EMBL" id="RCDA01000001">
    <property type="protein sequence ID" value="RLK50651.1"/>
    <property type="molecule type" value="Genomic_DNA"/>
</dbReference>
<dbReference type="GO" id="GO:0016787">
    <property type="term" value="F:hydrolase activity"/>
    <property type="evidence" value="ECO:0007669"/>
    <property type="project" value="UniProtKB-UniRule"/>
</dbReference>
<evidence type="ECO:0000259" key="7">
    <source>
        <dbReference type="PROSITE" id="PS51198"/>
    </source>
</evidence>
<feature type="binding site" evidence="6">
    <location>
        <begin position="23"/>
        <end position="30"/>
    </location>
    <ligand>
        <name>ATP</name>
        <dbReference type="ChEBI" id="CHEBI:30616"/>
    </ligand>
</feature>
<dbReference type="GO" id="GO:0003677">
    <property type="term" value="F:DNA binding"/>
    <property type="evidence" value="ECO:0007669"/>
    <property type="project" value="InterPro"/>
</dbReference>
<dbReference type="PANTHER" id="PTHR11070">
    <property type="entry name" value="UVRD / RECB / PCRA DNA HELICASE FAMILY MEMBER"/>
    <property type="match status" value="1"/>
</dbReference>
<organism evidence="8 9">
    <name type="scientific">Alkalispirillum mobile</name>
    <dbReference type="NCBI Taxonomy" id="85925"/>
    <lineage>
        <taxon>Bacteria</taxon>
        <taxon>Pseudomonadati</taxon>
        <taxon>Pseudomonadota</taxon>
        <taxon>Gammaproteobacteria</taxon>
        <taxon>Chromatiales</taxon>
        <taxon>Ectothiorhodospiraceae</taxon>
        <taxon>Alkalispirillum</taxon>
    </lineage>
</organism>
<evidence type="ECO:0000256" key="3">
    <source>
        <dbReference type="ARBA" id="ARBA00022806"/>
    </source>
</evidence>
<dbReference type="InterPro" id="IPR014016">
    <property type="entry name" value="UvrD-like_ATP-bd"/>
</dbReference>
<gene>
    <name evidence="8" type="ORF">DFR31_0557</name>
</gene>
<accession>A0A498CEB6</accession>